<dbReference type="PANTHER" id="PTHR43369">
    <property type="entry name" value="PHOSPHORIBOSYLGLYCINAMIDE FORMYLTRANSFERASE"/>
    <property type="match status" value="1"/>
</dbReference>
<dbReference type="AlphaFoldDB" id="A0A6J5E1X5"/>
<feature type="domain" description="Formyl transferase N-terminal" evidence="9">
    <location>
        <begin position="91"/>
        <end position="200"/>
    </location>
</feature>
<dbReference type="SUPFAM" id="SSF53328">
    <property type="entry name" value="Formyltransferase"/>
    <property type="match status" value="1"/>
</dbReference>
<dbReference type="InterPro" id="IPR036477">
    <property type="entry name" value="Formyl_transf_N_sf"/>
</dbReference>
<evidence type="ECO:0000256" key="7">
    <source>
        <dbReference type="ARBA" id="ARBA00041682"/>
    </source>
</evidence>
<evidence type="ECO:0000259" key="9">
    <source>
        <dbReference type="Pfam" id="PF00551"/>
    </source>
</evidence>
<dbReference type="GO" id="GO:0005829">
    <property type="term" value="C:cytosol"/>
    <property type="evidence" value="ECO:0007669"/>
    <property type="project" value="TreeGrafter"/>
</dbReference>
<evidence type="ECO:0000313" key="11">
    <source>
        <dbReference type="Proteomes" id="UP000494329"/>
    </source>
</evidence>
<name>A0A6J5E1X5_9BURK</name>
<evidence type="ECO:0000256" key="4">
    <source>
        <dbReference type="ARBA" id="ARBA00022755"/>
    </source>
</evidence>
<organism evidence="10 11">
    <name type="scientific">Paraburkholderia solisilvae</name>
    <dbReference type="NCBI Taxonomy" id="624376"/>
    <lineage>
        <taxon>Bacteria</taxon>
        <taxon>Pseudomonadati</taxon>
        <taxon>Pseudomonadota</taxon>
        <taxon>Betaproteobacteria</taxon>
        <taxon>Burkholderiales</taxon>
        <taxon>Burkholderiaceae</taxon>
        <taxon>Paraburkholderia</taxon>
    </lineage>
</organism>
<evidence type="ECO:0000256" key="8">
    <source>
        <dbReference type="ARBA" id="ARBA00047664"/>
    </source>
</evidence>
<evidence type="ECO:0000256" key="1">
    <source>
        <dbReference type="ARBA" id="ARBA00005054"/>
    </source>
</evidence>
<accession>A0A6J5E1X5</accession>
<dbReference type="Proteomes" id="UP000494329">
    <property type="component" value="Unassembled WGS sequence"/>
</dbReference>
<dbReference type="InterPro" id="IPR001555">
    <property type="entry name" value="GART_AS"/>
</dbReference>
<reference evidence="10 11" key="1">
    <citation type="submission" date="2020-04" db="EMBL/GenBank/DDBJ databases">
        <authorList>
            <person name="De Canck E."/>
        </authorList>
    </citation>
    <scope>NUCLEOTIDE SEQUENCE [LARGE SCALE GENOMIC DNA]</scope>
    <source>
        <strain evidence="10 11">LMG 29739</strain>
    </source>
</reference>
<dbReference type="GO" id="GO:0004644">
    <property type="term" value="F:phosphoribosylglycinamide formyltransferase activity"/>
    <property type="evidence" value="ECO:0007669"/>
    <property type="project" value="UniProtKB-EC"/>
</dbReference>
<dbReference type="PANTHER" id="PTHR43369:SF2">
    <property type="entry name" value="PHOSPHORIBOSYLGLYCINAMIDE FORMYLTRANSFERASE"/>
    <property type="match status" value="1"/>
</dbReference>
<evidence type="ECO:0000256" key="3">
    <source>
        <dbReference type="ARBA" id="ARBA00022679"/>
    </source>
</evidence>
<dbReference type="EC" id="2.1.2.2" evidence="2"/>
<keyword evidence="3 10" id="KW-0808">Transferase</keyword>
<evidence type="ECO:0000256" key="5">
    <source>
        <dbReference type="ARBA" id="ARBA00038440"/>
    </source>
</evidence>
<dbReference type="CDD" id="cd08653">
    <property type="entry name" value="FMT_core_like_3"/>
    <property type="match status" value="1"/>
</dbReference>
<dbReference type="Pfam" id="PF00551">
    <property type="entry name" value="Formyl_trans_N"/>
    <property type="match status" value="1"/>
</dbReference>
<dbReference type="EMBL" id="CADIKF010000024">
    <property type="protein sequence ID" value="CAB3760007.1"/>
    <property type="molecule type" value="Genomic_DNA"/>
</dbReference>
<evidence type="ECO:0000256" key="6">
    <source>
        <dbReference type="ARBA" id="ARBA00041324"/>
    </source>
</evidence>
<evidence type="ECO:0000256" key="2">
    <source>
        <dbReference type="ARBA" id="ARBA00012254"/>
    </source>
</evidence>
<sequence>MLTSDDAHHRYLAAQLNQRFGLAALVVEPSRSQHRRLWRRRRWIDWAALAYHRCRRRLTGLDAYRENYFALAPDAPAWPVTPDLTVDWINQREVVSLLGERAPDVTIVICTSILSRRTLDAANTTVNIHGGFLPWYRGNHCFFFALYERAFERIGSTIHFVDAGVDTGDIIEHVVPRLEPGDSAETLYCRAEKAAIHRLVDLLDALQAGVPLPRKPQPPGGRQYYTRDRNLFHDLRFWLRRRRGRLGIPQPDASTNAL</sequence>
<protein>
    <recommendedName>
        <fullName evidence="2">phosphoribosylglycinamide formyltransferase 1</fullName>
        <ecNumber evidence="2">2.1.2.2</ecNumber>
    </recommendedName>
    <alternativeName>
        <fullName evidence="7">5'-phosphoribosylglycinamide transformylase</fullName>
    </alternativeName>
    <alternativeName>
        <fullName evidence="6">GAR transformylase</fullName>
    </alternativeName>
</protein>
<comment type="pathway">
    <text evidence="1">Purine metabolism; IMP biosynthesis via de novo pathway; N(2)-formyl-N(1)-(5-phospho-D-ribosyl)glycinamide from N(1)-(5-phospho-D-ribosyl)glycinamide (10-formyl THF route): step 1/1.</text>
</comment>
<evidence type="ECO:0000313" key="10">
    <source>
        <dbReference type="EMBL" id="CAB3760007.1"/>
    </source>
</evidence>
<dbReference type="InterPro" id="IPR002376">
    <property type="entry name" value="Formyl_transf_N"/>
</dbReference>
<keyword evidence="4" id="KW-0658">Purine biosynthesis</keyword>
<proteinExistence type="inferred from homology"/>
<comment type="catalytic activity">
    <reaction evidence="8">
        <text>N(1)-(5-phospho-beta-D-ribosyl)glycinamide + (6R)-10-formyltetrahydrofolate = N(2)-formyl-N(1)-(5-phospho-beta-D-ribosyl)glycinamide + (6S)-5,6,7,8-tetrahydrofolate + H(+)</text>
        <dbReference type="Rhea" id="RHEA:15053"/>
        <dbReference type="ChEBI" id="CHEBI:15378"/>
        <dbReference type="ChEBI" id="CHEBI:57453"/>
        <dbReference type="ChEBI" id="CHEBI:143788"/>
        <dbReference type="ChEBI" id="CHEBI:147286"/>
        <dbReference type="ChEBI" id="CHEBI:195366"/>
        <dbReference type="EC" id="2.1.2.2"/>
    </reaction>
</comment>
<dbReference type="PROSITE" id="PS00373">
    <property type="entry name" value="GART"/>
    <property type="match status" value="1"/>
</dbReference>
<dbReference type="Gene3D" id="3.40.50.170">
    <property type="entry name" value="Formyl transferase, N-terminal domain"/>
    <property type="match status" value="1"/>
</dbReference>
<dbReference type="GO" id="GO:0006189">
    <property type="term" value="P:'de novo' IMP biosynthetic process"/>
    <property type="evidence" value="ECO:0007669"/>
    <property type="project" value="TreeGrafter"/>
</dbReference>
<keyword evidence="11" id="KW-1185">Reference proteome</keyword>
<gene>
    <name evidence="10" type="primary">fmt_2</name>
    <name evidence="10" type="ORF">LMG29739_03298</name>
</gene>
<comment type="similarity">
    <text evidence="5">Belongs to the GART family.</text>
</comment>